<dbReference type="InterPro" id="IPR028098">
    <property type="entry name" value="Glyco_trans_4-like_N"/>
</dbReference>
<organism evidence="2">
    <name type="scientific">marine sediment metagenome</name>
    <dbReference type="NCBI Taxonomy" id="412755"/>
    <lineage>
        <taxon>unclassified sequences</taxon>
        <taxon>metagenomes</taxon>
        <taxon>ecological metagenomes</taxon>
    </lineage>
</organism>
<dbReference type="Gene3D" id="3.40.50.2000">
    <property type="entry name" value="Glycogen Phosphorylase B"/>
    <property type="match status" value="2"/>
</dbReference>
<evidence type="ECO:0000313" key="2">
    <source>
        <dbReference type="EMBL" id="KKN17098.1"/>
    </source>
</evidence>
<dbReference type="AlphaFoldDB" id="A0A0F9RIH6"/>
<feature type="domain" description="Glycosyltransferase subfamily 4-like N-terminal" evidence="1">
    <location>
        <begin position="20"/>
        <end position="193"/>
    </location>
</feature>
<sequence length="394" mass="45809">MKILITQETDWLKRNPHQQHHLAEMMALRGHEIRVIDYEILWKKQGRKELYSNREVFPNVSKIHDKASVTVIRPGIIKILGLDYLSLLFSHRKEIKRQFNEFKPDVVICFGILNSYLVSRMSKVPFIYYWIDVLHELIPFSPLRFIGKFLERRTLKKASRVLVINEKLREYVLSMGSSPQNTAVLGAGIDLKRYNMKVDGSKIREQYGIEKEDIVLFFMGWLYKFSGLQEVAQKMHGYKRYKLLIVGDGDAYEDLQSLPQEQIILAGRKPYEDIPSYIAASDICLLPANPREKIMQNIVPIKMYEYMAMGKPVATTKLLAVMMEFGKYNGVVYADSSENIFSICNSMVFNGSREEQGLIARRFVRNRSWRKITDAFETVIENVIKESNNERTLG</sequence>
<dbReference type="SUPFAM" id="SSF53756">
    <property type="entry name" value="UDP-Glycosyltransferase/glycogen phosphorylase"/>
    <property type="match status" value="1"/>
</dbReference>
<dbReference type="EMBL" id="LAZR01003557">
    <property type="protein sequence ID" value="KKN17098.1"/>
    <property type="molecule type" value="Genomic_DNA"/>
</dbReference>
<comment type="caution">
    <text evidence="2">The sequence shown here is derived from an EMBL/GenBank/DDBJ whole genome shotgun (WGS) entry which is preliminary data.</text>
</comment>
<dbReference type="Pfam" id="PF13439">
    <property type="entry name" value="Glyco_transf_4"/>
    <property type="match status" value="1"/>
</dbReference>
<name>A0A0F9RIH6_9ZZZZ</name>
<dbReference type="PANTHER" id="PTHR12526">
    <property type="entry name" value="GLYCOSYLTRANSFERASE"/>
    <property type="match status" value="1"/>
</dbReference>
<proteinExistence type="predicted"/>
<evidence type="ECO:0000259" key="1">
    <source>
        <dbReference type="Pfam" id="PF13439"/>
    </source>
</evidence>
<accession>A0A0F9RIH6</accession>
<dbReference type="PANTHER" id="PTHR12526:SF622">
    <property type="entry name" value="GLYCOSYLTRANSFERASE (GROUP I)"/>
    <property type="match status" value="1"/>
</dbReference>
<gene>
    <name evidence="2" type="ORF">LCGC14_0969300</name>
</gene>
<reference evidence="2" key="1">
    <citation type="journal article" date="2015" name="Nature">
        <title>Complex archaea that bridge the gap between prokaryotes and eukaryotes.</title>
        <authorList>
            <person name="Spang A."/>
            <person name="Saw J.H."/>
            <person name="Jorgensen S.L."/>
            <person name="Zaremba-Niedzwiedzka K."/>
            <person name="Martijn J."/>
            <person name="Lind A.E."/>
            <person name="van Eijk R."/>
            <person name="Schleper C."/>
            <person name="Guy L."/>
            <person name="Ettema T.J."/>
        </authorList>
    </citation>
    <scope>NUCLEOTIDE SEQUENCE</scope>
</reference>
<protein>
    <recommendedName>
        <fullName evidence="1">Glycosyltransferase subfamily 4-like N-terminal domain-containing protein</fullName>
    </recommendedName>
</protein>
<dbReference type="Pfam" id="PF13692">
    <property type="entry name" value="Glyco_trans_1_4"/>
    <property type="match status" value="1"/>
</dbReference>